<reference evidence="6" key="2">
    <citation type="submission" date="2025-08" db="UniProtKB">
        <authorList>
            <consortium name="RefSeq"/>
        </authorList>
    </citation>
    <scope>IDENTIFICATION</scope>
    <source>
        <tissue evidence="6">Leaf</tissue>
    </source>
</reference>
<dbReference type="AlphaFoldDB" id="A0A6P8D807"/>
<proteinExistence type="predicted"/>
<feature type="domain" description="SPRY" evidence="4">
    <location>
        <begin position="79"/>
        <end position="226"/>
    </location>
</feature>
<evidence type="ECO:0000259" key="4">
    <source>
        <dbReference type="SMART" id="SM00449"/>
    </source>
</evidence>
<dbReference type="Proteomes" id="UP000515151">
    <property type="component" value="Chromosome 4"/>
</dbReference>
<dbReference type="InterPro" id="IPR043136">
    <property type="entry name" value="B30.2/SPRY_sf"/>
</dbReference>
<dbReference type="InterPro" id="IPR003877">
    <property type="entry name" value="SPRY_dom"/>
</dbReference>
<dbReference type="GeneID" id="116204680"/>
<evidence type="ECO:0000256" key="1">
    <source>
        <dbReference type="ARBA" id="ARBA00004123"/>
    </source>
</evidence>
<accession>A0A6P8D807</accession>
<dbReference type="SMART" id="SM00449">
    <property type="entry name" value="SPRY"/>
    <property type="match status" value="1"/>
</dbReference>
<evidence type="ECO:0000256" key="3">
    <source>
        <dbReference type="SAM" id="MobiDB-lite"/>
    </source>
</evidence>
<dbReference type="SUPFAM" id="SSF49899">
    <property type="entry name" value="Concanavalin A-like lectins/glucanases"/>
    <property type="match status" value="1"/>
</dbReference>
<reference evidence="5" key="1">
    <citation type="journal article" date="2020" name="Plant Biotechnol. J.">
        <title>The pomegranate (Punica granatum L.) draft genome dissects genetic divergence between soft- and hard-seeded cultivars.</title>
        <authorList>
            <person name="Luo X."/>
            <person name="Li H."/>
            <person name="Wu Z."/>
            <person name="Yao W."/>
            <person name="Zhao P."/>
            <person name="Cao D."/>
            <person name="Yu H."/>
            <person name="Li K."/>
            <person name="Poudel K."/>
            <person name="Zhao D."/>
            <person name="Zhang F."/>
            <person name="Xia X."/>
            <person name="Chen L."/>
            <person name="Wang Q."/>
            <person name="Jing D."/>
            <person name="Cao S."/>
        </authorList>
    </citation>
    <scope>NUCLEOTIDE SEQUENCE [LARGE SCALE GENOMIC DNA]</scope>
    <source>
        <strain evidence="5">cv. Tunisia</strain>
    </source>
</reference>
<evidence type="ECO:0000313" key="6">
    <source>
        <dbReference type="RefSeq" id="XP_031392740.1"/>
    </source>
</evidence>
<dbReference type="PANTHER" id="PTHR12381">
    <property type="entry name" value="HETEROGENEOUS NUCLEAR RIBONUCLEOPROTEIN U FAMILY MEMBER"/>
    <property type="match status" value="1"/>
</dbReference>
<keyword evidence="2" id="KW-0539">Nucleus</keyword>
<dbReference type="PANTHER" id="PTHR12381:SF56">
    <property type="entry name" value="B30.2_SPRY DOMAIN-CONTAINING PROTEIN-RELATED"/>
    <property type="match status" value="1"/>
</dbReference>
<organism evidence="5 6">
    <name type="scientific">Punica granatum</name>
    <name type="common">Pomegranate</name>
    <dbReference type="NCBI Taxonomy" id="22663"/>
    <lineage>
        <taxon>Eukaryota</taxon>
        <taxon>Viridiplantae</taxon>
        <taxon>Streptophyta</taxon>
        <taxon>Embryophyta</taxon>
        <taxon>Tracheophyta</taxon>
        <taxon>Spermatophyta</taxon>
        <taxon>Magnoliopsida</taxon>
        <taxon>eudicotyledons</taxon>
        <taxon>Gunneridae</taxon>
        <taxon>Pentapetalae</taxon>
        <taxon>rosids</taxon>
        <taxon>malvids</taxon>
        <taxon>Myrtales</taxon>
        <taxon>Lythraceae</taxon>
        <taxon>Punica</taxon>
    </lineage>
</organism>
<feature type="compositionally biased region" description="Low complexity" evidence="3">
    <location>
        <begin position="637"/>
        <end position="651"/>
    </location>
</feature>
<dbReference type="Gene3D" id="2.60.120.920">
    <property type="match status" value="1"/>
</dbReference>
<dbReference type="OrthoDB" id="445357at2759"/>
<dbReference type="SUPFAM" id="SSF52540">
    <property type="entry name" value="P-loop containing nucleoside triphosphate hydrolases"/>
    <property type="match status" value="1"/>
</dbReference>
<dbReference type="CDD" id="cd12884">
    <property type="entry name" value="SPRY_hnRNP"/>
    <property type="match status" value="1"/>
</dbReference>
<name>A0A6P8D807_PUNGR</name>
<keyword evidence="5" id="KW-1185">Reference proteome</keyword>
<sequence length="651" mass="71759">MASLKREIPGDAEAEQEPKKTRTAGDVPAPAAKLRVELNPADCNLDFNIDGNGLGGSGFHDGGFAYCWSGARATTGISGGKYCFGCKIVSIQPVDMPDTPPKDQHLCRIGVSRGEEPVGNLGETQHSFGFGATGKFSNAGKFLDYGEKFGVGDTIVCAVDLESEPRTCIGFSKNGKWLGASTEFYGCLSGLMMSKPSLRKHQWELALFPHVLLKNVVVELQFSLEDGLVPEGGFKPWASAIEDGNAVIGPVFSSVSDCEVIMMVGLPASGKTTWAEKWIQDHPEKRYVLLGTNLILDQMKVPGLYRKQNYGERFDRLMDKATAIYNTLLPLAAKTPRNFIIDQTNVYKSARTRKLKPFSSFQKIAVVIFPRPEELKLRSQKRFQEMGKEVPDDALNSMIANFVLPMSKDMPGSDEYFDQVIFTELNREESLRYLNEMKEAVACRPNSNMKNNFLSPPSWEKSAASYTSLHDGRASSVITGPHINSYALPDPLYHNHQAPQLNALQGHQQSPFPGAPRGSFPSSVSSDNIGHMRTAIPTPRASLEHHQSYQFESNYYNQPNMASFYTSHNVPSGPYRVGANQPPVGLSWTSPATYNPVGHDYGVYRNPTSAPPVVHDPAHAQRPLYRSAPAVPPPPRARGYARPAYSYPRYN</sequence>
<evidence type="ECO:0000256" key="2">
    <source>
        <dbReference type="ARBA" id="ARBA00023242"/>
    </source>
</evidence>
<gene>
    <name evidence="6" type="primary">LOC116204680</name>
</gene>
<comment type="subcellular location">
    <subcellularLocation>
        <location evidence="1">Nucleus</location>
    </subcellularLocation>
</comment>
<protein>
    <submittedName>
        <fullName evidence="6">Heterogeneous nuclear ribonucleoprotein U-like protein 1 isoform X1</fullName>
    </submittedName>
</protein>
<dbReference type="RefSeq" id="XP_031392740.1">
    <property type="nucleotide sequence ID" value="XM_031536880.1"/>
</dbReference>
<evidence type="ECO:0000313" key="5">
    <source>
        <dbReference type="Proteomes" id="UP000515151"/>
    </source>
</evidence>
<dbReference type="GO" id="GO:0000380">
    <property type="term" value="P:alternative mRNA splicing, via spliceosome"/>
    <property type="evidence" value="ECO:0007669"/>
    <property type="project" value="TreeGrafter"/>
</dbReference>
<dbReference type="GO" id="GO:0005634">
    <property type="term" value="C:nucleus"/>
    <property type="evidence" value="ECO:0007669"/>
    <property type="project" value="UniProtKB-SubCell"/>
</dbReference>
<dbReference type="Pfam" id="PF00622">
    <property type="entry name" value="SPRY"/>
    <property type="match status" value="1"/>
</dbReference>
<dbReference type="Gene3D" id="3.40.50.300">
    <property type="entry name" value="P-loop containing nucleotide triphosphate hydrolases"/>
    <property type="match status" value="1"/>
</dbReference>
<dbReference type="GO" id="GO:0003723">
    <property type="term" value="F:RNA binding"/>
    <property type="evidence" value="ECO:0007669"/>
    <property type="project" value="TreeGrafter"/>
</dbReference>
<feature type="region of interest" description="Disordered" evidence="3">
    <location>
        <begin position="1"/>
        <end position="28"/>
    </location>
</feature>
<dbReference type="InterPro" id="IPR035778">
    <property type="entry name" value="SPRY_hnRNP_U"/>
</dbReference>
<dbReference type="InterPro" id="IPR013320">
    <property type="entry name" value="ConA-like_dom_sf"/>
</dbReference>
<dbReference type="Pfam" id="PF13671">
    <property type="entry name" value="AAA_33"/>
    <property type="match status" value="1"/>
</dbReference>
<dbReference type="InterPro" id="IPR027417">
    <property type="entry name" value="P-loop_NTPase"/>
</dbReference>
<feature type="region of interest" description="Disordered" evidence="3">
    <location>
        <begin position="625"/>
        <end position="651"/>
    </location>
</feature>